<dbReference type="PANTHER" id="PTHR12121:SF45">
    <property type="entry name" value="NOCTURNIN"/>
    <property type="match status" value="1"/>
</dbReference>
<keyword evidence="5" id="KW-1185">Reference proteome</keyword>
<dbReference type="InterPro" id="IPR036691">
    <property type="entry name" value="Endo/exonu/phosph_ase_sf"/>
</dbReference>
<comment type="caution">
    <text evidence="4">The sequence shown here is derived from an EMBL/GenBank/DDBJ whole genome shotgun (WGS) entry which is preliminary data.</text>
</comment>
<keyword evidence="2" id="KW-0378">Hydrolase</keyword>
<name>A0A8H7LB60_9ASCO</name>
<evidence type="ECO:0000256" key="2">
    <source>
        <dbReference type="ARBA" id="ARBA00022801"/>
    </source>
</evidence>
<dbReference type="Proteomes" id="UP000649328">
    <property type="component" value="Unassembled WGS sequence"/>
</dbReference>
<dbReference type="PANTHER" id="PTHR12121">
    <property type="entry name" value="CARBON CATABOLITE REPRESSOR PROTEIN 4"/>
    <property type="match status" value="1"/>
</dbReference>
<accession>A0A8H7LB60</accession>
<feature type="domain" description="Endonuclease/exonuclease/phosphatase" evidence="3">
    <location>
        <begin position="1"/>
        <end position="349"/>
    </location>
</feature>
<evidence type="ECO:0000259" key="3">
    <source>
        <dbReference type="Pfam" id="PF03372"/>
    </source>
</evidence>
<reference evidence="4" key="1">
    <citation type="submission" date="2020-10" db="EMBL/GenBank/DDBJ databases">
        <title>The Whole-Genome Sequence of Metschnikowia persimmonesis, a Novel Endophytic Yeast Species Isolated from Medicinal Plant Diospyros kaki Thumb.</title>
        <authorList>
            <person name="Rahmat E."/>
            <person name="Kang Y."/>
        </authorList>
    </citation>
    <scope>NUCLEOTIDE SEQUENCE</scope>
    <source>
        <strain evidence="4">KIOM G15050</strain>
    </source>
</reference>
<dbReference type="OrthoDB" id="428734at2759"/>
<gene>
    <name evidence="4" type="ORF">HF325_004029</name>
</gene>
<dbReference type="SUPFAM" id="SSF56219">
    <property type="entry name" value="DNase I-like"/>
    <property type="match status" value="1"/>
</dbReference>
<dbReference type="Gene3D" id="3.60.10.10">
    <property type="entry name" value="Endonuclease/exonuclease/phosphatase"/>
    <property type="match status" value="1"/>
</dbReference>
<dbReference type="GO" id="GO:0000175">
    <property type="term" value="F:3'-5'-RNA exonuclease activity"/>
    <property type="evidence" value="ECO:0007669"/>
    <property type="project" value="TreeGrafter"/>
</dbReference>
<dbReference type="EMBL" id="JACBPP010000005">
    <property type="protein sequence ID" value="KAF8001528.1"/>
    <property type="molecule type" value="Genomic_DNA"/>
</dbReference>
<dbReference type="GO" id="GO:0006139">
    <property type="term" value="P:nucleobase-containing compound metabolic process"/>
    <property type="evidence" value="ECO:0007669"/>
    <property type="project" value="UniProtKB-ARBA"/>
</dbReference>
<dbReference type="InterPro" id="IPR005135">
    <property type="entry name" value="Endo/exonuclease/phosphatase"/>
</dbReference>
<evidence type="ECO:0000313" key="4">
    <source>
        <dbReference type="EMBL" id="KAF8001528.1"/>
    </source>
</evidence>
<evidence type="ECO:0000313" key="5">
    <source>
        <dbReference type="Proteomes" id="UP000649328"/>
    </source>
</evidence>
<evidence type="ECO:0000256" key="1">
    <source>
        <dbReference type="ARBA" id="ARBA00010774"/>
    </source>
</evidence>
<proteinExistence type="inferred from homology"/>
<protein>
    <recommendedName>
        <fullName evidence="3">Endonuclease/exonuclease/phosphatase domain-containing protein</fullName>
    </recommendedName>
</protein>
<organism evidence="4 5">
    <name type="scientific">Metschnikowia pulcherrima</name>
    <dbReference type="NCBI Taxonomy" id="27326"/>
    <lineage>
        <taxon>Eukaryota</taxon>
        <taxon>Fungi</taxon>
        <taxon>Dikarya</taxon>
        <taxon>Ascomycota</taxon>
        <taxon>Saccharomycotina</taxon>
        <taxon>Pichiomycetes</taxon>
        <taxon>Metschnikowiaceae</taxon>
        <taxon>Metschnikowia</taxon>
    </lineage>
</organism>
<comment type="similarity">
    <text evidence="1">Belongs to the CCR4/nocturin family.</text>
</comment>
<dbReference type="AlphaFoldDB" id="A0A8H7LB60"/>
<dbReference type="InterPro" id="IPR050410">
    <property type="entry name" value="CCR4/nocturin_mRNA_transcr"/>
</dbReference>
<sequence>MTYNLLFACDEEKYPIADVSRELVLCYEIIRYNPDIVCLQEVNDKLKWEAYFENNGYEMRVFRTSHHQGLAICYKSDLFEEIGSHNCFFQDIDTGIVKENYFAHHGLMLLGLRYKPCFLEGFKTPSRNGIIIGNTHLPLKGLKSFNRTRCTAALFKSIDAFAGKMKAEFDSSFKFYKFVAGDFNSTINDAAYISMVSKPVSFEAWAHETLTRSINYDERKFDKEKPREAILNAQRPETTKKIRQLENLHNSISQNAISLYNVGYGLVHGANTQPGSNEPWFSLWGEHSHELIDYIFAIEDWKGAPTKTLDDFSSTTQMKLMALLGMPTHKDMGLDELSQPAVGEFPSDHLCMMVDLELL</sequence>
<dbReference type="Pfam" id="PF03372">
    <property type="entry name" value="Exo_endo_phos"/>
    <property type="match status" value="1"/>
</dbReference>